<keyword evidence="2" id="KW-1185">Reference proteome</keyword>
<gene>
    <name evidence="1" type="ORF">CLIB1444_01S09626</name>
</gene>
<sequence>MIEFTLLDVFKKHSKDQQIDDNDFDTQDDENYQKGALTNLDILARKQQELDHGMTRWQGFKTYKAISFYVAVLVWTMILWGYENQAGGMVISIPQFRKDFGYAYGESYVLPVQWQSAISGGPQGSVAIGSIVGSLLADRIGKRRALLFASLFSIPWITLEFVAVTIEVFFVGKLMNAFCLGIIASCAMAYTSEIAPLPLRSLSSGAVALALCIGPFCCVLINNTTSTYTSRMAYRGIFIPQWIFAVISVLGQCFIPESPYWLIAKGRDKGAVKELKRMYSKDIKSQYALMKVTVEEASLISSQAGTYLDCFKKKDLRRTLLVIFPYFMQTFGGVGYVTNYSTYYYQVSGYDTKKSFQIACGAQAMSVFGVFCSFFIVDRLGRRPSMMIGMTCLTLVNLMIAVTGLNLNNRPAVQTSAAFMAMYNFFYNIGIGALPYILGNEISSIFLRVKSIAIANFINNAFLCMWTVILPYMFNPDEGNMGSAINFIFTGFSFISLFIFWLFLPETSHRYFEEIDELFALGVNPRKWRSFKTEKQVRTEEVTNPKATVEFVEKV</sequence>
<reference evidence="1" key="1">
    <citation type="submission" date="2022-06" db="EMBL/GenBank/DDBJ databases">
        <authorList>
            <person name="Legras J.-L."/>
            <person name="Devillers H."/>
            <person name="Grondin C."/>
        </authorList>
    </citation>
    <scope>NUCLEOTIDE SEQUENCE</scope>
    <source>
        <strain evidence="1">CLIB 1444</strain>
    </source>
</reference>
<comment type="caution">
    <text evidence="1">The sequence shown here is derived from an EMBL/GenBank/DDBJ whole genome shotgun (WGS) entry which is preliminary data.</text>
</comment>
<protein>
    <submittedName>
        <fullName evidence="1">Alpha-glucosides permease Mph3p</fullName>
    </submittedName>
</protein>
<accession>A0ACA9Y0Z7</accession>
<proteinExistence type="predicted"/>
<name>A0ACA9Y0Z7_9ASCO</name>
<organism evidence="1 2">
    <name type="scientific">[Candida] jaroonii</name>
    <dbReference type="NCBI Taxonomy" id="467808"/>
    <lineage>
        <taxon>Eukaryota</taxon>
        <taxon>Fungi</taxon>
        <taxon>Dikarya</taxon>
        <taxon>Ascomycota</taxon>
        <taxon>Saccharomycotina</taxon>
        <taxon>Pichiomycetes</taxon>
        <taxon>Debaryomycetaceae</taxon>
        <taxon>Yamadazyma</taxon>
    </lineage>
</organism>
<evidence type="ECO:0000313" key="1">
    <source>
        <dbReference type="EMBL" id="CAH6718568.1"/>
    </source>
</evidence>
<dbReference type="Proteomes" id="UP001152531">
    <property type="component" value="Unassembled WGS sequence"/>
</dbReference>
<evidence type="ECO:0000313" key="2">
    <source>
        <dbReference type="Proteomes" id="UP001152531"/>
    </source>
</evidence>
<dbReference type="EMBL" id="CALSDN010000001">
    <property type="protein sequence ID" value="CAH6718568.1"/>
    <property type="molecule type" value="Genomic_DNA"/>
</dbReference>